<name>A0A0K0CUF4_ANGCA</name>
<reference evidence="2" key="2">
    <citation type="submission" date="2017-02" db="UniProtKB">
        <authorList>
            <consortium name="WormBaseParasite"/>
        </authorList>
    </citation>
    <scope>IDENTIFICATION</scope>
</reference>
<dbReference type="AlphaFoldDB" id="A0A0K0CUF4"/>
<dbReference type="WBParaSite" id="ACAC_0000084401-mRNA-1">
    <property type="protein sequence ID" value="ACAC_0000084401-mRNA-1"/>
    <property type="gene ID" value="ACAC_0000084401"/>
</dbReference>
<sequence>MGVAVQEEYKSESRMDISQRAISSIIYSEGVRNVNVDVIQIDFSIWSSVVATVEQIIQNKSVFDIVIFNAGTMFPEEARTSDGVETCFQAGIAGRLLNLSNC</sequence>
<dbReference type="Gene3D" id="3.40.50.720">
    <property type="entry name" value="NAD(P)-binding Rossmann-like Domain"/>
    <property type="match status" value="1"/>
</dbReference>
<accession>A0A0K0CUF4</accession>
<dbReference type="InterPro" id="IPR036291">
    <property type="entry name" value="NAD(P)-bd_dom_sf"/>
</dbReference>
<protein>
    <submittedName>
        <fullName evidence="2">Short chain dehydrogenase</fullName>
    </submittedName>
</protein>
<proteinExistence type="predicted"/>
<dbReference type="SUPFAM" id="SSF51735">
    <property type="entry name" value="NAD(P)-binding Rossmann-fold domains"/>
    <property type="match status" value="1"/>
</dbReference>
<reference evidence="1" key="1">
    <citation type="submission" date="2012-09" db="EMBL/GenBank/DDBJ databases">
        <authorList>
            <person name="Martin A.A."/>
        </authorList>
    </citation>
    <scope>NUCLEOTIDE SEQUENCE</scope>
</reference>
<keyword evidence="1" id="KW-1185">Reference proteome</keyword>
<dbReference type="STRING" id="6313.A0A0K0CUF4"/>
<organism evidence="1 2">
    <name type="scientific">Angiostrongylus cantonensis</name>
    <name type="common">Rat lungworm</name>
    <dbReference type="NCBI Taxonomy" id="6313"/>
    <lineage>
        <taxon>Eukaryota</taxon>
        <taxon>Metazoa</taxon>
        <taxon>Ecdysozoa</taxon>
        <taxon>Nematoda</taxon>
        <taxon>Chromadorea</taxon>
        <taxon>Rhabditida</taxon>
        <taxon>Rhabditina</taxon>
        <taxon>Rhabditomorpha</taxon>
        <taxon>Strongyloidea</taxon>
        <taxon>Metastrongylidae</taxon>
        <taxon>Angiostrongylus</taxon>
    </lineage>
</organism>
<evidence type="ECO:0000313" key="2">
    <source>
        <dbReference type="WBParaSite" id="ACAC_0000084401-mRNA-1"/>
    </source>
</evidence>
<dbReference type="Proteomes" id="UP000035642">
    <property type="component" value="Unassembled WGS sequence"/>
</dbReference>
<evidence type="ECO:0000313" key="1">
    <source>
        <dbReference type="Proteomes" id="UP000035642"/>
    </source>
</evidence>